<keyword evidence="2 9" id="KW-0963">Cytoplasm</keyword>
<keyword evidence="5" id="KW-0378">Hydrolase</keyword>
<evidence type="ECO:0000256" key="2">
    <source>
        <dbReference type="ARBA" id="ARBA00022490"/>
    </source>
</evidence>
<keyword evidence="4" id="KW-0888">Threonine protease</keyword>
<sequence>MAALIRGQILHNFENSSISDFPHWTNARHLTGTTIMAVEFAGGVVIGADSRTTTGSYIANRVTDKLTPITNKIYCCRSGSAADTQAIADIVKYHLDFYCREIGEDPRVKTAANIFKNFCYDYRDSLSAGIICAGWDKYDGGQVYSIPLGGMCVRQPFTIGGSGSSYIYGHCDATFKEKMTKDECYVFVANAVALAMSRDGSSGGVIRMAAITEDGLERKMLSGNDLPTGFFEG</sequence>
<dbReference type="Proteomes" id="UP001152795">
    <property type="component" value="Unassembled WGS sequence"/>
</dbReference>
<proteinExistence type="inferred from homology"/>
<keyword evidence="6 9" id="KW-0647">Proteasome</keyword>
<name>A0A6S7I1X3_PARCT</name>
<protein>
    <recommendedName>
        <fullName evidence="9">Proteasome subunit beta</fullName>
    </recommendedName>
</protein>
<evidence type="ECO:0000256" key="9">
    <source>
        <dbReference type="RuleBase" id="RU004203"/>
    </source>
</evidence>
<comment type="function">
    <text evidence="9">Component of the proteasome, a multicatalytic proteinase complex which is characterized by its ability to cleave peptides with Arg, Phe, Tyr, Leu, and Glu adjacent to the leaving group at neutral or slightly basic pH. The proteasome has an ATP-dependent proteolytic activity.</text>
</comment>
<dbReference type="SUPFAM" id="SSF56235">
    <property type="entry name" value="N-terminal nucleophile aminohydrolases (Ntn hydrolases)"/>
    <property type="match status" value="1"/>
</dbReference>
<comment type="subunit">
    <text evidence="9">Component of the proteasome complex.</text>
</comment>
<dbReference type="Pfam" id="PF00227">
    <property type="entry name" value="Proteasome"/>
    <property type="match status" value="1"/>
</dbReference>
<dbReference type="Gene3D" id="3.60.20.10">
    <property type="entry name" value="Glutamine Phosphoribosylpyrophosphate, subunit 1, domain 1"/>
    <property type="match status" value="1"/>
</dbReference>
<gene>
    <name evidence="10" type="ORF">PACLA_8A065290</name>
</gene>
<evidence type="ECO:0000313" key="10">
    <source>
        <dbReference type="EMBL" id="CAB4010453.1"/>
    </source>
</evidence>
<dbReference type="InterPro" id="IPR001353">
    <property type="entry name" value="Proteasome_sua/b"/>
</dbReference>
<organism evidence="10 11">
    <name type="scientific">Paramuricea clavata</name>
    <name type="common">Red gorgonian</name>
    <name type="synonym">Violescent sea-whip</name>
    <dbReference type="NCBI Taxonomy" id="317549"/>
    <lineage>
        <taxon>Eukaryota</taxon>
        <taxon>Metazoa</taxon>
        <taxon>Cnidaria</taxon>
        <taxon>Anthozoa</taxon>
        <taxon>Octocorallia</taxon>
        <taxon>Malacalcyonacea</taxon>
        <taxon>Plexauridae</taxon>
        <taxon>Paramuricea</taxon>
    </lineage>
</organism>
<dbReference type="InterPro" id="IPR023333">
    <property type="entry name" value="Proteasome_suB-type"/>
</dbReference>
<evidence type="ECO:0000256" key="3">
    <source>
        <dbReference type="ARBA" id="ARBA00022670"/>
    </source>
</evidence>
<dbReference type="GO" id="GO:0019774">
    <property type="term" value="C:proteasome core complex, beta-subunit complex"/>
    <property type="evidence" value="ECO:0007669"/>
    <property type="project" value="UniProtKB-ARBA"/>
</dbReference>
<evidence type="ECO:0000256" key="5">
    <source>
        <dbReference type="ARBA" id="ARBA00022801"/>
    </source>
</evidence>
<evidence type="ECO:0000256" key="7">
    <source>
        <dbReference type="ARBA" id="ARBA00023145"/>
    </source>
</evidence>
<comment type="subcellular location">
    <subcellularLocation>
        <location evidence="9">Cytoplasm</location>
    </subcellularLocation>
    <subcellularLocation>
        <location evidence="9">Nucleus</location>
    </subcellularLocation>
</comment>
<evidence type="ECO:0000256" key="6">
    <source>
        <dbReference type="ARBA" id="ARBA00022942"/>
    </source>
</evidence>
<dbReference type="PROSITE" id="PS51476">
    <property type="entry name" value="PROTEASOME_BETA_2"/>
    <property type="match status" value="1"/>
</dbReference>
<reference evidence="10" key="1">
    <citation type="submission" date="2020-04" db="EMBL/GenBank/DDBJ databases">
        <authorList>
            <person name="Alioto T."/>
            <person name="Alioto T."/>
            <person name="Gomez Garrido J."/>
        </authorList>
    </citation>
    <scope>NUCLEOTIDE SEQUENCE</scope>
    <source>
        <strain evidence="10">A484AB</strain>
    </source>
</reference>
<dbReference type="PANTHER" id="PTHR32194:SF0">
    <property type="entry name" value="ATP-DEPENDENT PROTEASE SUBUNIT HSLV"/>
    <property type="match status" value="1"/>
</dbReference>
<keyword evidence="8 9" id="KW-0539">Nucleus</keyword>
<keyword evidence="3" id="KW-0645">Protease</keyword>
<dbReference type="InterPro" id="IPR016050">
    <property type="entry name" value="Proteasome_bsu_CS"/>
</dbReference>
<comment type="catalytic activity">
    <reaction evidence="1">
        <text>Cleavage of peptide bonds with very broad specificity.</text>
        <dbReference type="EC" id="3.4.25.1"/>
    </reaction>
</comment>
<keyword evidence="11" id="KW-1185">Reference proteome</keyword>
<evidence type="ECO:0000256" key="4">
    <source>
        <dbReference type="ARBA" id="ARBA00022698"/>
    </source>
</evidence>
<dbReference type="AlphaFoldDB" id="A0A6S7I1X3"/>
<comment type="caution">
    <text evidence="10">The sequence shown here is derived from an EMBL/GenBank/DDBJ whole genome shotgun (WGS) entry which is preliminary data.</text>
</comment>
<dbReference type="PRINTS" id="PR00141">
    <property type="entry name" value="PROTEASOME"/>
</dbReference>
<dbReference type="GO" id="GO:0004298">
    <property type="term" value="F:threonine-type endopeptidase activity"/>
    <property type="evidence" value="ECO:0007669"/>
    <property type="project" value="UniProtKB-KW"/>
</dbReference>
<dbReference type="PANTHER" id="PTHR32194">
    <property type="entry name" value="METALLOPROTEASE TLDD"/>
    <property type="match status" value="1"/>
</dbReference>
<dbReference type="FunFam" id="3.60.20.10:FF:000010">
    <property type="entry name" value="Proteasome subunit beta type-1"/>
    <property type="match status" value="1"/>
</dbReference>
<dbReference type="GO" id="GO:0005737">
    <property type="term" value="C:cytoplasm"/>
    <property type="evidence" value="ECO:0007669"/>
    <property type="project" value="UniProtKB-SubCell"/>
</dbReference>
<dbReference type="EMBL" id="CACRXK020006788">
    <property type="protein sequence ID" value="CAB4010453.1"/>
    <property type="molecule type" value="Genomic_DNA"/>
</dbReference>
<evidence type="ECO:0000256" key="8">
    <source>
        <dbReference type="ARBA" id="ARBA00023242"/>
    </source>
</evidence>
<evidence type="ECO:0000313" key="11">
    <source>
        <dbReference type="Proteomes" id="UP001152795"/>
    </source>
</evidence>
<dbReference type="InterPro" id="IPR000243">
    <property type="entry name" value="Pept_T1A_subB"/>
</dbReference>
<comment type="similarity">
    <text evidence="9">Belongs to the peptidase T1B family.</text>
</comment>
<accession>A0A6S7I1X3</accession>
<dbReference type="CDD" id="cd03762">
    <property type="entry name" value="proteasome_beta_type_6"/>
    <property type="match status" value="1"/>
</dbReference>
<evidence type="ECO:0000256" key="1">
    <source>
        <dbReference type="ARBA" id="ARBA00001198"/>
    </source>
</evidence>
<dbReference type="GO" id="GO:0051603">
    <property type="term" value="P:proteolysis involved in protein catabolic process"/>
    <property type="evidence" value="ECO:0007669"/>
    <property type="project" value="InterPro"/>
</dbReference>
<keyword evidence="7" id="KW-0865">Zymogen</keyword>
<dbReference type="InterPro" id="IPR029055">
    <property type="entry name" value="Ntn_hydrolases_N"/>
</dbReference>
<dbReference type="GO" id="GO:0005634">
    <property type="term" value="C:nucleus"/>
    <property type="evidence" value="ECO:0007669"/>
    <property type="project" value="UniProtKB-SubCell"/>
</dbReference>
<dbReference type="PROSITE" id="PS00854">
    <property type="entry name" value="PROTEASOME_BETA_1"/>
    <property type="match status" value="1"/>
</dbReference>